<sequence length="228" mass="24144">MRERFGSVYVAGSSRAKPITEFSRDFLFRPPASYFWQSPQKVTKRACPGIRTRRPCPASPGFPRSIAAPGADLGGPLRRAIPGQSQLSRHPCRSSSPAGPLHDDSARPTDGASELVQPFLQAFWQCQSPRITSLRRAARISPLPFTGKGPGERGTSRARNLNFVLQATSIGVDGTTKNAAHLGEAGARVNTGLCPALDLAPGVGAAICHCSPCCCRPPASWAGPAGRC</sequence>
<dbReference type="EMBL" id="FNFD01000022">
    <property type="protein sequence ID" value="SDL47571.1"/>
    <property type="molecule type" value="Genomic_DNA"/>
</dbReference>
<feature type="region of interest" description="Disordered" evidence="1">
    <location>
        <begin position="50"/>
        <end position="111"/>
    </location>
</feature>
<accession>A0A1G9KCU0</accession>
<gene>
    <name evidence="2" type="ORF">SAMN05216186_12212</name>
</gene>
<feature type="compositionally biased region" description="Polar residues" evidence="1">
    <location>
        <begin position="83"/>
        <end position="97"/>
    </location>
</feature>
<evidence type="ECO:0000313" key="3">
    <source>
        <dbReference type="Proteomes" id="UP000198706"/>
    </source>
</evidence>
<evidence type="ECO:0000256" key="1">
    <source>
        <dbReference type="SAM" id="MobiDB-lite"/>
    </source>
</evidence>
<dbReference type="AlphaFoldDB" id="A0A1G9KCU0"/>
<name>A0A1G9KCU0_9PSED</name>
<evidence type="ECO:0000313" key="2">
    <source>
        <dbReference type="EMBL" id="SDL47571.1"/>
    </source>
</evidence>
<organism evidence="2 3">
    <name type="scientific">Pseudomonas indica</name>
    <dbReference type="NCBI Taxonomy" id="137658"/>
    <lineage>
        <taxon>Bacteria</taxon>
        <taxon>Pseudomonadati</taxon>
        <taxon>Pseudomonadota</taxon>
        <taxon>Gammaproteobacteria</taxon>
        <taxon>Pseudomonadales</taxon>
        <taxon>Pseudomonadaceae</taxon>
        <taxon>Pseudomonas</taxon>
    </lineage>
</organism>
<proteinExistence type="predicted"/>
<dbReference type="STRING" id="137658.SAMN05216186_12212"/>
<reference evidence="2 3" key="1">
    <citation type="submission" date="2016-10" db="EMBL/GenBank/DDBJ databases">
        <authorList>
            <person name="de Groot N.N."/>
        </authorList>
    </citation>
    <scope>NUCLEOTIDE SEQUENCE [LARGE SCALE GENOMIC DNA]</scope>
    <source>
        <strain evidence="2 3">JCM 21544</strain>
    </source>
</reference>
<keyword evidence="3" id="KW-1185">Reference proteome</keyword>
<protein>
    <submittedName>
        <fullName evidence="2">Uncharacterized protein</fullName>
    </submittedName>
</protein>
<dbReference type="Proteomes" id="UP000198706">
    <property type="component" value="Unassembled WGS sequence"/>
</dbReference>